<dbReference type="Pfam" id="PF00440">
    <property type="entry name" value="TetR_N"/>
    <property type="match status" value="1"/>
</dbReference>
<accession>A0ABY4QVH9</accession>
<keyword evidence="2 4" id="KW-0238">DNA-binding</keyword>
<feature type="DNA-binding region" description="H-T-H motif" evidence="4">
    <location>
        <begin position="29"/>
        <end position="48"/>
    </location>
</feature>
<proteinExistence type="predicted"/>
<dbReference type="InterPro" id="IPR009057">
    <property type="entry name" value="Homeodomain-like_sf"/>
</dbReference>
<keyword evidence="3" id="KW-0804">Transcription</keyword>
<gene>
    <name evidence="6" type="ORF">M6D93_12395</name>
</gene>
<evidence type="ECO:0000256" key="1">
    <source>
        <dbReference type="ARBA" id="ARBA00023015"/>
    </source>
</evidence>
<dbReference type="PANTHER" id="PTHR47506:SF1">
    <property type="entry name" value="HTH-TYPE TRANSCRIPTIONAL REGULATOR YJDC"/>
    <property type="match status" value="1"/>
</dbReference>
<dbReference type="Gene3D" id="1.10.10.60">
    <property type="entry name" value="Homeodomain-like"/>
    <property type="match status" value="1"/>
</dbReference>
<name>A0ABY4QVH9_9ACTN</name>
<dbReference type="PROSITE" id="PS50977">
    <property type="entry name" value="HTH_TETR_2"/>
    <property type="match status" value="1"/>
</dbReference>
<organism evidence="6 7">
    <name type="scientific">Jatrophihabitans telluris</name>
    <dbReference type="NCBI Taxonomy" id="2038343"/>
    <lineage>
        <taxon>Bacteria</taxon>
        <taxon>Bacillati</taxon>
        <taxon>Actinomycetota</taxon>
        <taxon>Actinomycetes</taxon>
        <taxon>Jatrophihabitantales</taxon>
        <taxon>Jatrophihabitantaceae</taxon>
        <taxon>Jatrophihabitans</taxon>
    </lineage>
</organism>
<sequence>MARSRSFDYQVAVQAAQELFWEHGYAAVSLPDLQRATGLSRSSLYAAFGNKRGIYEEAAQSYLRDVIGPLLAPMEVPGSGAAQIAGFFIAMALVMRSPDSRIAKRGCFMLNMLMEVEELDQQADSMVRRYRARVHAAMMNALASMPEVAHRSSRADMLTASHLGIVAMARIDPGGAARASETIAHDVERW</sequence>
<keyword evidence="7" id="KW-1185">Reference proteome</keyword>
<dbReference type="SUPFAM" id="SSF46689">
    <property type="entry name" value="Homeodomain-like"/>
    <property type="match status" value="1"/>
</dbReference>
<evidence type="ECO:0000256" key="4">
    <source>
        <dbReference type="PROSITE-ProRule" id="PRU00335"/>
    </source>
</evidence>
<dbReference type="PANTHER" id="PTHR47506">
    <property type="entry name" value="TRANSCRIPTIONAL REGULATORY PROTEIN"/>
    <property type="match status" value="1"/>
</dbReference>
<reference evidence="6" key="1">
    <citation type="journal article" date="2018" name="Int. J. Syst. Evol. Microbiol.">
        <title>Jatrophihabitans telluris sp. nov., isolated from sediment soil of lava forest wetlands and the emended description of the genus Jatrophihabitans.</title>
        <authorList>
            <person name="Lee K.C."/>
            <person name="Suh M.K."/>
            <person name="Eom M.K."/>
            <person name="Kim K.K."/>
            <person name="Kim J.S."/>
            <person name="Kim D.S."/>
            <person name="Ko S.H."/>
            <person name="Shin Y.K."/>
            <person name="Lee J.S."/>
        </authorList>
    </citation>
    <scope>NUCLEOTIDE SEQUENCE</scope>
    <source>
        <strain evidence="6">N237</strain>
    </source>
</reference>
<dbReference type="InterPro" id="IPR036271">
    <property type="entry name" value="Tet_transcr_reg_TetR-rel_C_sf"/>
</dbReference>
<dbReference type="Gene3D" id="1.10.357.10">
    <property type="entry name" value="Tetracycline Repressor, domain 2"/>
    <property type="match status" value="1"/>
</dbReference>
<feature type="domain" description="HTH tetR-type" evidence="5">
    <location>
        <begin position="6"/>
        <end position="66"/>
    </location>
</feature>
<evidence type="ECO:0000256" key="3">
    <source>
        <dbReference type="ARBA" id="ARBA00023163"/>
    </source>
</evidence>
<dbReference type="PRINTS" id="PR00455">
    <property type="entry name" value="HTHTETR"/>
</dbReference>
<dbReference type="EMBL" id="CP097332">
    <property type="protein sequence ID" value="UQX87102.1"/>
    <property type="molecule type" value="Genomic_DNA"/>
</dbReference>
<evidence type="ECO:0000313" key="7">
    <source>
        <dbReference type="Proteomes" id="UP001056336"/>
    </source>
</evidence>
<evidence type="ECO:0000256" key="2">
    <source>
        <dbReference type="ARBA" id="ARBA00023125"/>
    </source>
</evidence>
<evidence type="ECO:0000313" key="6">
    <source>
        <dbReference type="EMBL" id="UQX87102.1"/>
    </source>
</evidence>
<dbReference type="SUPFAM" id="SSF48498">
    <property type="entry name" value="Tetracyclin repressor-like, C-terminal domain"/>
    <property type="match status" value="1"/>
</dbReference>
<dbReference type="InterPro" id="IPR001647">
    <property type="entry name" value="HTH_TetR"/>
</dbReference>
<dbReference type="RefSeq" id="WP_249769548.1">
    <property type="nucleotide sequence ID" value="NZ_CP097332.1"/>
</dbReference>
<protein>
    <submittedName>
        <fullName evidence="6">TetR/AcrR family transcriptional regulator</fullName>
    </submittedName>
</protein>
<reference evidence="6" key="2">
    <citation type="submission" date="2022-05" db="EMBL/GenBank/DDBJ databases">
        <authorList>
            <person name="Kim J.-S."/>
            <person name="Lee K."/>
            <person name="Suh M."/>
            <person name="Eom M."/>
            <person name="Kim J.-S."/>
            <person name="Kim D.-S."/>
            <person name="Ko S.-H."/>
            <person name="Shin Y."/>
            <person name="Lee J.-S."/>
        </authorList>
    </citation>
    <scope>NUCLEOTIDE SEQUENCE</scope>
    <source>
        <strain evidence="6">N237</strain>
    </source>
</reference>
<keyword evidence="1" id="KW-0805">Transcription regulation</keyword>
<evidence type="ECO:0000259" key="5">
    <source>
        <dbReference type="PROSITE" id="PS50977"/>
    </source>
</evidence>
<dbReference type="Proteomes" id="UP001056336">
    <property type="component" value="Chromosome"/>
</dbReference>